<evidence type="ECO:0000256" key="1">
    <source>
        <dbReference type="SAM" id="MobiDB-lite"/>
    </source>
</evidence>
<sequence length="164" mass="18255">MHLMMKDRQFPQRMLAHAASAPGKQVTMHATPYAAARRAWDGERRSQPSSASASSTVRGCSKYLAKRILLRGCLDTTAAGGDSGWPAKKEAADEESKTTVDTYPERREERRGGAHGPKLPRPLWPVPPPNRDRDCDCDCDCLCHCNRDYGCTNPRWQAQPYAPN</sequence>
<accession>A0AA37GYL8</accession>
<reference evidence="2 3" key="1">
    <citation type="submission" date="2021-07" db="EMBL/GenBank/DDBJ databases">
        <title>Genome data of Colletotrichum spaethianum.</title>
        <authorList>
            <person name="Utami Y.D."/>
            <person name="Hiruma K."/>
        </authorList>
    </citation>
    <scope>NUCLEOTIDE SEQUENCE [LARGE SCALE GENOMIC DNA]</scope>
    <source>
        <strain evidence="2 3">MAFF 242679</strain>
    </source>
</reference>
<comment type="caution">
    <text evidence="2">The sequence shown here is derived from an EMBL/GenBank/DDBJ whole genome shotgun (WGS) entry which is preliminary data.</text>
</comment>
<evidence type="ECO:0000313" key="2">
    <source>
        <dbReference type="EMBL" id="GJC88791.1"/>
    </source>
</evidence>
<dbReference type="AlphaFoldDB" id="A0AA37GYL8"/>
<dbReference type="EMBL" id="BPPX01000035">
    <property type="protein sequence ID" value="GJC88791.1"/>
    <property type="molecule type" value="Genomic_DNA"/>
</dbReference>
<name>A0AA37GYL8_9PEZI</name>
<proteinExistence type="predicted"/>
<feature type="region of interest" description="Disordered" evidence="1">
    <location>
        <begin position="76"/>
        <end position="127"/>
    </location>
</feature>
<feature type="compositionally biased region" description="Basic and acidic residues" evidence="1">
    <location>
        <begin position="87"/>
        <end position="112"/>
    </location>
</feature>
<gene>
    <name evidence="2" type="ORF">ColLi_11629</name>
</gene>
<keyword evidence="3" id="KW-1185">Reference proteome</keyword>
<protein>
    <submittedName>
        <fullName evidence="2">Uncharacterized protein</fullName>
    </submittedName>
</protein>
<feature type="region of interest" description="Disordered" evidence="1">
    <location>
        <begin position="37"/>
        <end position="58"/>
    </location>
</feature>
<dbReference type="Proteomes" id="UP001055172">
    <property type="component" value="Unassembled WGS sequence"/>
</dbReference>
<evidence type="ECO:0000313" key="3">
    <source>
        <dbReference type="Proteomes" id="UP001055172"/>
    </source>
</evidence>
<organism evidence="2 3">
    <name type="scientific">Colletotrichum liriopes</name>
    <dbReference type="NCBI Taxonomy" id="708192"/>
    <lineage>
        <taxon>Eukaryota</taxon>
        <taxon>Fungi</taxon>
        <taxon>Dikarya</taxon>
        <taxon>Ascomycota</taxon>
        <taxon>Pezizomycotina</taxon>
        <taxon>Sordariomycetes</taxon>
        <taxon>Hypocreomycetidae</taxon>
        <taxon>Glomerellales</taxon>
        <taxon>Glomerellaceae</taxon>
        <taxon>Colletotrichum</taxon>
        <taxon>Colletotrichum spaethianum species complex</taxon>
    </lineage>
</organism>